<keyword evidence="3" id="KW-1185">Reference proteome</keyword>
<dbReference type="Proteomes" id="UP000789739">
    <property type="component" value="Unassembled WGS sequence"/>
</dbReference>
<accession>A0A9N9GKU9</accession>
<dbReference type="AlphaFoldDB" id="A0A9N9GKU9"/>
<proteinExistence type="predicted"/>
<protein>
    <submittedName>
        <fullName evidence="2">3526_t:CDS:1</fullName>
    </submittedName>
</protein>
<evidence type="ECO:0000313" key="3">
    <source>
        <dbReference type="Proteomes" id="UP000789739"/>
    </source>
</evidence>
<organism evidence="2 3">
    <name type="scientific">Paraglomus brasilianum</name>
    <dbReference type="NCBI Taxonomy" id="144538"/>
    <lineage>
        <taxon>Eukaryota</taxon>
        <taxon>Fungi</taxon>
        <taxon>Fungi incertae sedis</taxon>
        <taxon>Mucoromycota</taxon>
        <taxon>Glomeromycotina</taxon>
        <taxon>Glomeromycetes</taxon>
        <taxon>Paraglomerales</taxon>
        <taxon>Paraglomeraceae</taxon>
        <taxon>Paraglomus</taxon>
    </lineage>
</organism>
<dbReference type="EMBL" id="CAJVPI010001361">
    <property type="protein sequence ID" value="CAG8609045.1"/>
    <property type="molecule type" value="Genomic_DNA"/>
</dbReference>
<comment type="caution">
    <text evidence="2">The sequence shown here is derived from an EMBL/GenBank/DDBJ whole genome shotgun (WGS) entry which is preliminary data.</text>
</comment>
<name>A0A9N9GKU9_9GLOM</name>
<evidence type="ECO:0000256" key="1">
    <source>
        <dbReference type="SAM" id="MobiDB-lite"/>
    </source>
</evidence>
<evidence type="ECO:0000313" key="2">
    <source>
        <dbReference type="EMBL" id="CAG8609045.1"/>
    </source>
</evidence>
<gene>
    <name evidence="2" type="ORF">PBRASI_LOCUS8064</name>
</gene>
<sequence length="102" mass="10582">MACVISSSRFCGLGISFCSVESKDAAGSSDANTTAVASAEPGNASFHPFDNRQDPAKPLAIVEQCSATDSRYPFPYTQLGPSCYNTRRTAGSGLHTGALISS</sequence>
<reference evidence="2" key="1">
    <citation type="submission" date="2021-06" db="EMBL/GenBank/DDBJ databases">
        <authorList>
            <person name="Kallberg Y."/>
            <person name="Tangrot J."/>
            <person name="Rosling A."/>
        </authorList>
    </citation>
    <scope>NUCLEOTIDE SEQUENCE</scope>
    <source>
        <strain evidence="2">BR232B</strain>
    </source>
</reference>
<feature type="region of interest" description="Disordered" evidence="1">
    <location>
        <begin position="25"/>
        <end position="54"/>
    </location>
</feature>